<dbReference type="Proteomes" id="UP001206925">
    <property type="component" value="Unassembled WGS sequence"/>
</dbReference>
<name>A0AAD5CQS1_AMBAR</name>
<dbReference type="EMBL" id="JAMZMK010006944">
    <property type="protein sequence ID" value="KAI7746553.1"/>
    <property type="molecule type" value="Genomic_DNA"/>
</dbReference>
<dbReference type="AlphaFoldDB" id="A0AAD5CQS1"/>
<comment type="caution">
    <text evidence="1">The sequence shown here is derived from an EMBL/GenBank/DDBJ whole genome shotgun (WGS) entry which is preliminary data.</text>
</comment>
<keyword evidence="2" id="KW-1185">Reference proteome</keyword>
<protein>
    <submittedName>
        <fullName evidence="1">Uncharacterized protein</fullName>
    </submittedName>
</protein>
<accession>A0AAD5CQS1</accession>
<reference evidence="1" key="1">
    <citation type="submission" date="2022-06" db="EMBL/GenBank/DDBJ databases">
        <title>Uncovering the hologenomic basis of an extraordinary plant invasion.</title>
        <authorList>
            <person name="Bieker V.C."/>
            <person name="Martin M.D."/>
            <person name="Gilbert T."/>
            <person name="Hodgins K."/>
            <person name="Battlay P."/>
            <person name="Petersen B."/>
            <person name="Wilson J."/>
        </authorList>
    </citation>
    <scope>NUCLEOTIDE SEQUENCE</scope>
    <source>
        <strain evidence="1">AA19_3_7</strain>
        <tissue evidence="1">Leaf</tissue>
    </source>
</reference>
<feature type="non-terminal residue" evidence="1">
    <location>
        <position position="82"/>
    </location>
</feature>
<proteinExistence type="predicted"/>
<gene>
    <name evidence="1" type="ORF">M8C21_023478</name>
</gene>
<evidence type="ECO:0000313" key="1">
    <source>
        <dbReference type="EMBL" id="KAI7746553.1"/>
    </source>
</evidence>
<evidence type="ECO:0000313" key="2">
    <source>
        <dbReference type="Proteomes" id="UP001206925"/>
    </source>
</evidence>
<sequence length="82" mass="9531">MIVKAIILTCGMNIIEPAVVKDVVQAQAKRVSLNWSARNRHPFELIVQKRVFGYTYWTNFMIGVYNTFKSKGSCKYMDLKNR</sequence>
<organism evidence="1 2">
    <name type="scientific">Ambrosia artemisiifolia</name>
    <name type="common">Common ragweed</name>
    <dbReference type="NCBI Taxonomy" id="4212"/>
    <lineage>
        <taxon>Eukaryota</taxon>
        <taxon>Viridiplantae</taxon>
        <taxon>Streptophyta</taxon>
        <taxon>Embryophyta</taxon>
        <taxon>Tracheophyta</taxon>
        <taxon>Spermatophyta</taxon>
        <taxon>Magnoliopsida</taxon>
        <taxon>eudicotyledons</taxon>
        <taxon>Gunneridae</taxon>
        <taxon>Pentapetalae</taxon>
        <taxon>asterids</taxon>
        <taxon>campanulids</taxon>
        <taxon>Asterales</taxon>
        <taxon>Asteraceae</taxon>
        <taxon>Asteroideae</taxon>
        <taxon>Heliantheae alliance</taxon>
        <taxon>Heliantheae</taxon>
        <taxon>Ambrosia</taxon>
    </lineage>
</organism>